<dbReference type="Pfam" id="PF15978">
    <property type="entry name" value="TnsD"/>
    <property type="match status" value="1"/>
</dbReference>
<dbReference type="RefSeq" id="WP_376921367.1">
    <property type="nucleotide sequence ID" value="NZ_JBHRSW010000047.1"/>
</dbReference>
<evidence type="ECO:0000313" key="4">
    <source>
        <dbReference type="Proteomes" id="UP001595478"/>
    </source>
</evidence>
<dbReference type="EMBL" id="JBHRSW010000047">
    <property type="protein sequence ID" value="MFC3123255.1"/>
    <property type="molecule type" value="Genomic_DNA"/>
</dbReference>
<name>A0ABV7FSX3_9ALTE</name>
<protein>
    <submittedName>
        <fullName evidence="3">TnsD family Tn7-like transposition protein</fullName>
    </submittedName>
</protein>
<keyword evidence="4" id="KW-1185">Reference proteome</keyword>
<dbReference type="Proteomes" id="UP001595478">
    <property type="component" value="Unassembled WGS sequence"/>
</dbReference>
<comment type="caution">
    <text evidence="3">The sequence shown here is derived from an EMBL/GenBank/DDBJ whole genome shotgun (WGS) entry which is preliminary data.</text>
</comment>
<accession>A0ABV7FSX3</accession>
<dbReference type="InterPro" id="IPR009492">
    <property type="entry name" value="TniQ"/>
</dbReference>
<feature type="domain" description="TniQ" evidence="1">
    <location>
        <begin position="5"/>
        <end position="156"/>
    </location>
</feature>
<gene>
    <name evidence="3" type="ORF">ACFOHL_16655</name>
</gene>
<organism evidence="3 4">
    <name type="scientific">Agaribacter flavus</name>
    <dbReference type="NCBI Taxonomy" id="1902781"/>
    <lineage>
        <taxon>Bacteria</taxon>
        <taxon>Pseudomonadati</taxon>
        <taxon>Pseudomonadota</taxon>
        <taxon>Gammaproteobacteria</taxon>
        <taxon>Alteromonadales</taxon>
        <taxon>Alteromonadaceae</taxon>
        <taxon>Agaribacter</taxon>
    </lineage>
</organism>
<reference evidence="4" key="1">
    <citation type="journal article" date="2019" name="Int. J. Syst. Evol. Microbiol.">
        <title>The Global Catalogue of Microorganisms (GCM) 10K type strain sequencing project: providing services to taxonomists for standard genome sequencing and annotation.</title>
        <authorList>
            <consortium name="The Broad Institute Genomics Platform"/>
            <consortium name="The Broad Institute Genome Sequencing Center for Infectious Disease"/>
            <person name="Wu L."/>
            <person name="Ma J."/>
        </authorList>
    </citation>
    <scope>NUCLEOTIDE SEQUENCE [LARGE SCALE GENOMIC DNA]</scope>
    <source>
        <strain evidence="4">KCTC 52473</strain>
    </source>
</reference>
<dbReference type="InterPro" id="IPR032750">
    <property type="entry name" value="TnsD_C"/>
</dbReference>
<proteinExistence type="predicted"/>
<sequence>MKQAPFHLEIPNDEVPFSTIARYAYIGGFRAPIVLKQIFSNPKKRIHPFLPGLLNNFSDFFGLNPLEVITHKTIYPLVRFAHPLTARSILDTMRRNTEDKVISSTAIGHSRFSTFYGLKYCPQCVVEDLDKYGFTYWHVNHQIPGTEACYRHSCLLHATAMGEGQRDRALFLPNFEVKHSSSANQYQIKFASFSAELMTTLQTKNANFLEAYRQLLHQQGLISKNGKNLKISEILKLASNYWKGLKFSEQGVPAVLNNFAFIGPILRDKTNSPAHPLKHILLAAFLTNNDVSLLFKRKKIISNVNTKAVDDSKIDQVLTLLKNGKSLNEVEKLTGRSRCYVRRIAELNRIPHKSNSLKYSDDIRRTVLIKAMYGISCDEIANQLQVGIGYVEQVICNEPNMSKWRKHLRVQKRILAASQRLEAICKKSPGLNRTQIRKLAEADYFILYNHDKSLIEKILPKPLKPKRYYKDWEKEDSRLFNAISKIEDIELLSLSAIGRLVNDHSYILRSIDKLPKTRQLLVNSGKIIDK</sequence>
<feature type="domain" description="Transposon Tn7 transposition protein TnsD C-terminal" evidence="2">
    <location>
        <begin position="202"/>
        <end position="521"/>
    </location>
</feature>
<evidence type="ECO:0000259" key="2">
    <source>
        <dbReference type="Pfam" id="PF15978"/>
    </source>
</evidence>
<dbReference type="Pfam" id="PF06527">
    <property type="entry name" value="TniQ"/>
    <property type="match status" value="1"/>
</dbReference>
<evidence type="ECO:0000313" key="3">
    <source>
        <dbReference type="EMBL" id="MFC3123255.1"/>
    </source>
</evidence>
<evidence type="ECO:0000259" key="1">
    <source>
        <dbReference type="Pfam" id="PF06527"/>
    </source>
</evidence>